<sequence length="117" mass="13619">DSTQIELVVCGSSIFIIVVLCLPKFPITHVVIWELQKEEEEFFFSEIARMPESLSCLWCIKDEHLRRLRCMGVQNYMLFTQLDRKELVVYDMRNGSWSSHCSVLQAVTSLSLKSRSD</sequence>
<evidence type="ECO:0000313" key="2">
    <source>
        <dbReference type="Proteomes" id="UP000824469"/>
    </source>
</evidence>
<protein>
    <submittedName>
        <fullName evidence="1">Uncharacterized protein</fullName>
    </submittedName>
</protein>
<feature type="non-terminal residue" evidence="1">
    <location>
        <position position="1"/>
    </location>
</feature>
<proteinExistence type="predicted"/>
<reference evidence="1 2" key="1">
    <citation type="journal article" date="2021" name="Nat. Plants">
        <title>The Taxus genome provides insights into paclitaxel biosynthesis.</title>
        <authorList>
            <person name="Xiong X."/>
            <person name="Gou J."/>
            <person name="Liao Q."/>
            <person name="Li Y."/>
            <person name="Zhou Q."/>
            <person name="Bi G."/>
            <person name="Li C."/>
            <person name="Du R."/>
            <person name="Wang X."/>
            <person name="Sun T."/>
            <person name="Guo L."/>
            <person name="Liang H."/>
            <person name="Lu P."/>
            <person name="Wu Y."/>
            <person name="Zhang Z."/>
            <person name="Ro D.K."/>
            <person name="Shang Y."/>
            <person name="Huang S."/>
            <person name="Yan J."/>
        </authorList>
    </citation>
    <scope>NUCLEOTIDE SEQUENCE [LARGE SCALE GENOMIC DNA]</scope>
    <source>
        <strain evidence="1">Ta-2019</strain>
    </source>
</reference>
<gene>
    <name evidence="1" type="ORF">KI387_024598</name>
</gene>
<dbReference type="AlphaFoldDB" id="A0AA38G3U1"/>
<name>A0AA38G3U1_TAXCH</name>
<comment type="caution">
    <text evidence="1">The sequence shown here is derived from an EMBL/GenBank/DDBJ whole genome shotgun (WGS) entry which is preliminary data.</text>
</comment>
<evidence type="ECO:0000313" key="1">
    <source>
        <dbReference type="EMBL" id="KAH9315971.1"/>
    </source>
</evidence>
<organism evidence="1 2">
    <name type="scientific">Taxus chinensis</name>
    <name type="common">Chinese yew</name>
    <name type="synonym">Taxus wallichiana var. chinensis</name>
    <dbReference type="NCBI Taxonomy" id="29808"/>
    <lineage>
        <taxon>Eukaryota</taxon>
        <taxon>Viridiplantae</taxon>
        <taxon>Streptophyta</taxon>
        <taxon>Embryophyta</taxon>
        <taxon>Tracheophyta</taxon>
        <taxon>Spermatophyta</taxon>
        <taxon>Pinopsida</taxon>
        <taxon>Pinidae</taxon>
        <taxon>Conifers II</taxon>
        <taxon>Cupressales</taxon>
        <taxon>Taxaceae</taxon>
        <taxon>Taxus</taxon>
    </lineage>
</organism>
<dbReference type="EMBL" id="JAHRHJ020000005">
    <property type="protein sequence ID" value="KAH9315971.1"/>
    <property type="molecule type" value="Genomic_DNA"/>
</dbReference>
<dbReference type="Proteomes" id="UP000824469">
    <property type="component" value="Unassembled WGS sequence"/>
</dbReference>
<accession>A0AA38G3U1</accession>
<keyword evidence="2" id="KW-1185">Reference proteome</keyword>